<dbReference type="EMBL" id="KQ257451">
    <property type="protein sequence ID" value="KND03628.1"/>
    <property type="molecule type" value="Genomic_DNA"/>
</dbReference>
<protein>
    <submittedName>
        <fullName evidence="3">Uncharacterized protein</fullName>
    </submittedName>
</protein>
<evidence type="ECO:0000313" key="3">
    <source>
        <dbReference type="EMBL" id="KND03628.1"/>
    </source>
</evidence>
<dbReference type="GeneID" id="27684790"/>
<feature type="region of interest" description="Disordered" evidence="2">
    <location>
        <begin position="1"/>
        <end position="23"/>
    </location>
</feature>
<feature type="compositionally biased region" description="Pro residues" evidence="2">
    <location>
        <begin position="230"/>
        <end position="240"/>
    </location>
</feature>
<accession>A0A0L0HRF3</accession>
<evidence type="ECO:0000256" key="2">
    <source>
        <dbReference type="SAM" id="MobiDB-lite"/>
    </source>
</evidence>
<proteinExistence type="predicted"/>
<reference evidence="3 4" key="1">
    <citation type="submission" date="2009-08" db="EMBL/GenBank/DDBJ databases">
        <title>The Genome Sequence of Spizellomyces punctatus strain DAOM BR117.</title>
        <authorList>
            <consortium name="The Broad Institute Genome Sequencing Platform"/>
            <person name="Russ C."/>
            <person name="Cuomo C."/>
            <person name="Shea T."/>
            <person name="Young S.K."/>
            <person name="Zeng Q."/>
            <person name="Koehrsen M."/>
            <person name="Haas B."/>
            <person name="Borodovsky M."/>
            <person name="Guigo R."/>
            <person name="Alvarado L."/>
            <person name="Berlin A."/>
            <person name="Bochicchio J."/>
            <person name="Borenstein D."/>
            <person name="Chapman S."/>
            <person name="Chen Z."/>
            <person name="Engels R."/>
            <person name="Freedman E."/>
            <person name="Gellesch M."/>
            <person name="Goldberg J."/>
            <person name="Griggs A."/>
            <person name="Gujja S."/>
            <person name="Heiman D."/>
            <person name="Hepburn T."/>
            <person name="Howarth C."/>
            <person name="Jen D."/>
            <person name="Larson L."/>
            <person name="Lewis B."/>
            <person name="Mehta T."/>
            <person name="Park D."/>
            <person name="Pearson M."/>
            <person name="Roberts A."/>
            <person name="Saif S."/>
            <person name="Shenoy N."/>
            <person name="Sisk P."/>
            <person name="Stolte C."/>
            <person name="Sykes S."/>
            <person name="Thomson T."/>
            <person name="Walk T."/>
            <person name="White J."/>
            <person name="Yandava C."/>
            <person name="Burger G."/>
            <person name="Gray M.W."/>
            <person name="Holland P.W.H."/>
            <person name="King N."/>
            <person name="Lang F.B.F."/>
            <person name="Roger A.J."/>
            <person name="Ruiz-Trillo I."/>
            <person name="Lander E."/>
            <person name="Nusbaum C."/>
        </authorList>
    </citation>
    <scope>NUCLEOTIDE SEQUENCE [LARGE SCALE GENOMIC DNA]</scope>
    <source>
        <strain evidence="3 4">DAOM BR117</strain>
    </source>
</reference>
<feature type="compositionally biased region" description="Basic residues" evidence="2">
    <location>
        <begin position="1"/>
        <end position="17"/>
    </location>
</feature>
<feature type="compositionally biased region" description="Basic and acidic residues" evidence="2">
    <location>
        <begin position="284"/>
        <end position="293"/>
    </location>
</feature>
<evidence type="ECO:0000313" key="4">
    <source>
        <dbReference type="Proteomes" id="UP000053201"/>
    </source>
</evidence>
<dbReference type="VEuPathDB" id="FungiDB:SPPG_01104"/>
<name>A0A0L0HRF3_SPIPD</name>
<organism evidence="3 4">
    <name type="scientific">Spizellomyces punctatus (strain DAOM BR117)</name>
    <dbReference type="NCBI Taxonomy" id="645134"/>
    <lineage>
        <taxon>Eukaryota</taxon>
        <taxon>Fungi</taxon>
        <taxon>Fungi incertae sedis</taxon>
        <taxon>Chytridiomycota</taxon>
        <taxon>Chytridiomycota incertae sedis</taxon>
        <taxon>Chytridiomycetes</taxon>
        <taxon>Spizellomycetales</taxon>
        <taxon>Spizellomycetaceae</taxon>
        <taxon>Spizellomyces</taxon>
    </lineage>
</organism>
<feature type="coiled-coil region" evidence="1">
    <location>
        <begin position="76"/>
        <end position="159"/>
    </location>
</feature>
<feature type="region of interest" description="Disordered" evidence="2">
    <location>
        <begin position="35"/>
        <end position="62"/>
    </location>
</feature>
<dbReference type="Proteomes" id="UP000053201">
    <property type="component" value="Unassembled WGS sequence"/>
</dbReference>
<keyword evidence="4" id="KW-1185">Reference proteome</keyword>
<dbReference type="InParanoid" id="A0A0L0HRF3"/>
<gene>
    <name evidence="3" type="ORF">SPPG_01104</name>
</gene>
<feature type="region of interest" description="Disordered" evidence="2">
    <location>
        <begin position="193"/>
        <end position="244"/>
    </location>
</feature>
<evidence type="ECO:0000256" key="1">
    <source>
        <dbReference type="SAM" id="Coils"/>
    </source>
</evidence>
<sequence length="419" mass="46747">MTPARTRQRRIVPHFHPKPPQCDCDPVLSAPHWESLPKVTPHDRLHSTKTNPPKQPPTTTPATTLTSLRLQDRHRLAALIRQLAIAESQRQKLVDEATNARTQRDALEEEVKKIRMEKGEIVERNAVITKRLNKAQDLLRQYEAEIDKTRAEMVRLQEGIVRDEPVRDGPSTEMKALMQLQVEVSKITNLLSKNVHREEKESSAAPTAPEKVSRASSPPPPPTQQAEETPPIPHPPPPSNPNIDLRALLQNILQTRRRRHRRRNHPPDVKTQVQRLLEASRNGATDRRVHYQDDCPTCNPQPTPPAPSTQQDSATTPTCPHCILTLNHPTCPLCHVQTAAATAAITSLSSSEPISKSTTRDASLLFGNDTSMVRPFLEVVEEVGGMWDAVSLNEETSAWSSAQVDDELQSVIESLNGVV</sequence>
<dbReference type="OrthoDB" id="2163025at2759"/>
<feature type="region of interest" description="Disordered" evidence="2">
    <location>
        <begin position="281"/>
        <end position="316"/>
    </location>
</feature>
<keyword evidence="1" id="KW-0175">Coiled coil</keyword>
<dbReference type="RefSeq" id="XP_016611667.1">
    <property type="nucleotide sequence ID" value="XM_016749422.1"/>
</dbReference>
<dbReference type="AlphaFoldDB" id="A0A0L0HRF3"/>